<evidence type="ECO:0000313" key="1">
    <source>
        <dbReference type="EMBL" id="KAF2631426.1"/>
    </source>
</evidence>
<evidence type="ECO:0000313" key="2">
    <source>
        <dbReference type="Proteomes" id="UP000799754"/>
    </source>
</evidence>
<accession>A0ACB6SB46</accession>
<reference evidence="1" key="1">
    <citation type="journal article" date="2020" name="Stud. Mycol.">
        <title>101 Dothideomycetes genomes: a test case for predicting lifestyles and emergence of pathogens.</title>
        <authorList>
            <person name="Haridas S."/>
            <person name="Albert R."/>
            <person name="Binder M."/>
            <person name="Bloem J."/>
            <person name="Labutti K."/>
            <person name="Salamov A."/>
            <person name="Andreopoulos B."/>
            <person name="Baker S."/>
            <person name="Barry K."/>
            <person name="Bills G."/>
            <person name="Bluhm B."/>
            <person name="Cannon C."/>
            <person name="Castanera R."/>
            <person name="Culley D."/>
            <person name="Daum C."/>
            <person name="Ezra D."/>
            <person name="Gonzalez J."/>
            <person name="Henrissat B."/>
            <person name="Kuo A."/>
            <person name="Liang C."/>
            <person name="Lipzen A."/>
            <person name="Lutzoni F."/>
            <person name="Magnuson J."/>
            <person name="Mondo S."/>
            <person name="Nolan M."/>
            <person name="Ohm R."/>
            <person name="Pangilinan J."/>
            <person name="Park H.-J."/>
            <person name="Ramirez L."/>
            <person name="Alfaro M."/>
            <person name="Sun H."/>
            <person name="Tritt A."/>
            <person name="Yoshinaga Y."/>
            <person name="Zwiers L.-H."/>
            <person name="Turgeon B."/>
            <person name="Goodwin S."/>
            <person name="Spatafora J."/>
            <person name="Crous P."/>
            <person name="Grigoriev I."/>
        </authorList>
    </citation>
    <scope>NUCLEOTIDE SEQUENCE</scope>
    <source>
        <strain evidence="1">CBS 525.71</strain>
    </source>
</reference>
<name>A0ACB6SB46_9PLEO</name>
<keyword evidence="2" id="KW-1185">Reference proteome</keyword>
<dbReference type="EMBL" id="MU006704">
    <property type="protein sequence ID" value="KAF2631426.1"/>
    <property type="molecule type" value="Genomic_DNA"/>
</dbReference>
<dbReference type="Proteomes" id="UP000799754">
    <property type="component" value="Unassembled WGS sequence"/>
</dbReference>
<organism evidence="1 2">
    <name type="scientific">Macroventuria anomochaeta</name>
    <dbReference type="NCBI Taxonomy" id="301207"/>
    <lineage>
        <taxon>Eukaryota</taxon>
        <taxon>Fungi</taxon>
        <taxon>Dikarya</taxon>
        <taxon>Ascomycota</taxon>
        <taxon>Pezizomycotina</taxon>
        <taxon>Dothideomycetes</taxon>
        <taxon>Pleosporomycetidae</taxon>
        <taxon>Pleosporales</taxon>
        <taxon>Pleosporineae</taxon>
        <taxon>Didymellaceae</taxon>
        <taxon>Macroventuria</taxon>
    </lineage>
</organism>
<comment type="caution">
    <text evidence="1">The sequence shown here is derived from an EMBL/GenBank/DDBJ whole genome shotgun (WGS) entry which is preliminary data.</text>
</comment>
<protein>
    <submittedName>
        <fullName evidence="1">Uncharacterized protein</fullName>
    </submittedName>
</protein>
<sequence length="491" mass="55129">MSFNLGFKALAYPASNLSEPTLPCQCSVAFRCDSDANKATILLVATVPTAHAKQTFVLQYDADKLLSDAVSLSNGNNHVTRPQLDEILRDKDNKRSDIKTLALGVEQPCPLWCPDFRSFAHRPGSEPLFRQFVDLTKAATIHIVFDYKYLPKQHQAMFKAFSKAAKGLAGYPVEGFLTKLGLRKATWEVFGPVDAVGAPPAYDNSRKRSRPVSSTSPSQSPKRFAPQSPTESYTSEKTVPLSSATAEAFGRALREASPGFDYQAEAINAAVGRQLPAYLDKALPALLPDILQTLFTGAPSRSNLGTPHTSFDSSGKPPRKLPKLTPLGHALLPHLRTHLADQFQQYQTHQLKQFQKLLDSLWDSAEGTRAHETAEMIEEMEEHKTDMMLLKEDAIKDLSREVDAVFEKNKEQGWEWSDALSERLEGVFGEMCDRIDRMKRVRLKKIVAFEVRKYERRRKGVPRGVGRSLVRRNQKLLGRRREADELVWFDC</sequence>
<gene>
    <name evidence="1" type="ORF">BU25DRAFT_454878</name>
</gene>
<proteinExistence type="predicted"/>